<sequence>MIVAAIVARWNPWRYVYLMPAADSGVFLGVTTAAVVLLGIAAHVARPRRVINAVTAWLVAAMLVLCAWPVFDAVHDTGYDRGATAVVAASADERFEVVAVRYTARGSTFHVDRYRLRSRAGALSRQADRFLVEIYQSGAASARGAVAAVGFSGPREVEIRTADDSRWTVTFDPRSLSLPHTLMWSETTGYEWTRRR</sequence>
<dbReference type="AlphaFoldDB" id="A0A8J3ZIM8"/>
<evidence type="ECO:0000256" key="1">
    <source>
        <dbReference type="SAM" id="Phobius"/>
    </source>
</evidence>
<dbReference type="EMBL" id="BOPG01000081">
    <property type="protein sequence ID" value="GIJ62655.1"/>
    <property type="molecule type" value="Genomic_DNA"/>
</dbReference>
<feature type="transmembrane region" description="Helical" evidence="1">
    <location>
        <begin position="50"/>
        <end position="71"/>
    </location>
</feature>
<evidence type="ECO:0000313" key="3">
    <source>
        <dbReference type="Proteomes" id="UP000612585"/>
    </source>
</evidence>
<dbReference type="Proteomes" id="UP000612585">
    <property type="component" value="Unassembled WGS sequence"/>
</dbReference>
<organism evidence="2 3">
    <name type="scientific">Virgisporangium aurantiacum</name>
    <dbReference type="NCBI Taxonomy" id="175570"/>
    <lineage>
        <taxon>Bacteria</taxon>
        <taxon>Bacillati</taxon>
        <taxon>Actinomycetota</taxon>
        <taxon>Actinomycetes</taxon>
        <taxon>Micromonosporales</taxon>
        <taxon>Micromonosporaceae</taxon>
        <taxon>Virgisporangium</taxon>
    </lineage>
</organism>
<comment type="caution">
    <text evidence="2">The sequence shown here is derived from an EMBL/GenBank/DDBJ whole genome shotgun (WGS) entry which is preliminary data.</text>
</comment>
<protein>
    <submittedName>
        <fullName evidence="2">Uncharacterized protein</fullName>
    </submittedName>
</protein>
<proteinExistence type="predicted"/>
<feature type="transmembrane region" description="Helical" evidence="1">
    <location>
        <begin position="15"/>
        <end position="38"/>
    </location>
</feature>
<keyword evidence="1" id="KW-0812">Transmembrane</keyword>
<keyword evidence="1" id="KW-1133">Transmembrane helix</keyword>
<gene>
    <name evidence="2" type="ORF">Vau01_101710</name>
</gene>
<keyword evidence="3" id="KW-1185">Reference proteome</keyword>
<name>A0A8J3ZIM8_9ACTN</name>
<keyword evidence="1" id="KW-0472">Membrane</keyword>
<reference evidence="2" key="1">
    <citation type="submission" date="2021-01" db="EMBL/GenBank/DDBJ databases">
        <title>Whole genome shotgun sequence of Virgisporangium aurantiacum NBRC 16421.</title>
        <authorList>
            <person name="Komaki H."/>
            <person name="Tamura T."/>
        </authorList>
    </citation>
    <scope>NUCLEOTIDE SEQUENCE</scope>
    <source>
        <strain evidence="2">NBRC 16421</strain>
    </source>
</reference>
<accession>A0A8J3ZIM8</accession>
<evidence type="ECO:0000313" key="2">
    <source>
        <dbReference type="EMBL" id="GIJ62655.1"/>
    </source>
</evidence>